<dbReference type="Pfam" id="PF05347">
    <property type="entry name" value="Complex1_LYR"/>
    <property type="match status" value="1"/>
</dbReference>
<feature type="domain" description="Complex 1 LYR protein" evidence="2">
    <location>
        <begin position="6"/>
        <end position="62"/>
    </location>
</feature>
<protein>
    <recommendedName>
        <fullName evidence="2">Complex 1 LYR protein domain-containing protein</fullName>
    </recommendedName>
</protein>
<sequence>MSSSNKILSLYKLLLRESQKFSSYNYREYARRRIKDGFRDSKELTDKQTIENQLKYANDSLTIIRRQVR</sequence>
<comment type="similarity">
    <text evidence="1">Belongs to the complex I LYR family.</text>
</comment>
<dbReference type="InterPro" id="IPR051522">
    <property type="entry name" value="ISC_assembly_LYR"/>
</dbReference>
<dbReference type="InterPro" id="IPR008011">
    <property type="entry name" value="Complex1_LYR_dom"/>
</dbReference>
<evidence type="ECO:0000259" key="2">
    <source>
        <dbReference type="Pfam" id="PF05347"/>
    </source>
</evidence>
<dbReference type="GO" id="GO:0016226">
    <property type="term" value="P:iron-sulfur cluster assembly"/>
    <property type="evidence" value="ECO:0007669"/>
    <property type="project" value="InterPro"/>
</dbReference>
<dbReference type="AlphaFoldDB" id="A0A1L8D894"/>
<dbReference type="PANTHER" id="PTHR13166">
    <property type="entry name" value="PROTEIN C6ORF149"/>
    <property type="match status" value="1"/>
</dbReference>
<dbReference type="PANTHER" id="PTHR13166:SF7">
    <property type="entry name" value="LYR MOTIF-CONTAINING PROTEIN 4"/>
    <property type="match status" value="1"/>
</dbReference>
<dbReference type="GO" id="GO:1990221">
    <property type="term" value="C:L-cysteine desulfurase complex"/>
    <property type="evidence" value="ECO:0007669"/>
    <property type="project" value="TreeGrafter"/>
</dbReference>
<evidence type="ECO:0000256" key="1">
    <source>
        <dbReference type="ARBA" id="ARBA00009508"/>
    </source>
</evidence>
<dbReference type="EMBL" id="GFDF01011395">
    <property type="protein sequence ID" value="JAV02689.1"/>
    <property type="molecule type" value="Transcribed_RNA"/>
</dbReference>
<organism evidence="3">
    <name type="scientific">Nyssomyia neivai</name>
    <dbReference type="NCBI Taxonomy" id="330878"/>
    <lineage>
        <taxon>Eukaryota</taxon>
        <taxon>Metazoa</taxon>
        <taxon>Ecdysozoa</taxon>
        <taxon>Arthropoda</taxon>
        <taxon>Hexapoda</taxon>
        <taxon>Insecta</taxon>
        <taxon>Pterygota</taxon>
        <taxon>Neoptera</taxon>
        <taxon>Endopterygota</taxon>
        <taxon>Diptera</taxon>
        <taxon>Nematocera</taxon>
        <taxon>Psychodoidea</taxon>
        <taxon>Psychodidae</taxon>
        <taxon>Nyssomyia</taxon>
    </lineage>
</organism>
<dbReference type="GO" id="GO:0005739">
    <property type="term" value="C:mitochondrion"/>
    <property type="evidence" value="ECO:0007669"/>
    <property type="project" value="TreeGrafter"/>
</dbReference>
<evidence type="ECO:0000313" key="3">
    <source>
        <dbReference type="EMBL" id="JAV02689.1"/>
    </source>
</evidence>
<reference evidence="3" key="1">
    <citation type="submission" date="2016-12" db="EMBL/GenBank/DDBJ databases">
        <title>An insight into the sialome and mialome of the sand fly, Nyssomyia neivai.</title>
        <authorList>
            <person name="Sebastian V."/>
            <person name="Goulart T.M."/>
            <person name="Oliveira W."/>
            <person name="Calvo E."/>
            <person name="Oliveira L.F."/>
            <person name="Pinto M.C."/>
            <person name="Rosselino A.M."/>
            <person name="Ribeiro J.M."/>
        </authorList>
    </citation>
    <scope>NUCLEOTIDE SEQUENCE</scope>
</reference>
<dbReference type="CDD" id="cd20264">
    <property type="entry name" value="Complex1_LYR_LYRM4"/>
    <property type="match status" value="1"/>
</dbReference>
<accession>A0A1L8D894</accession>
<name>A0A1L8D894_9DIPT</name>
<dbReference type="InterPro" id="IPR045297">
    <property type="entry name" value="Complex1_LYR_LYRM4"/>
</dbReference>
<proteinExistence type="inferred from homology"/>